<gene>
    <name evidence="2" type="ORF">ENS56_05195</name>
</gene>
<comment type="caution">
    <text evidence="2">The sequence shown here is derived from an EMBL/GenBank/DDBJ whole genome shotgun (WGS) entry which is preliminary data.</text>
</comment>
<dbReference type="SUPFAM" id="SSF52141">
    <property type="entry name" value="Uracil-DNA glycosylase-like"/>
    <property type="match status" value="1"/>
</dbReference>
<organism evidence="2">
    <name type="scientific">Ignavibacterium album</name>
    <dbReference type="NCBI Taxonomy" id="591197"/>
    <lineage>
        <taxon>Bacteria</taxon>
        <taxon>Pseudomonadati</taxon>
        <taxon>Ignavibacteriota</taxon>
        <taxon>Ignavibacteria</taxon>
        <taxon>Ignavibacteriales</taxon>
        <taxon>Ignavibacteriaceae</taxon>
        <taxon>Ignavibacterium</taxon>
    </lineage>
</organism>
<dbReference type="EMBL" id="DSVI01000006">
    <property type="protein sequence ID" value="HGT47406.1"/>
    <property type="molecule type" value="Genomic_DNA"/>
</dbReference>
<dbReference type="AlphaFoldDB" id="A0A832DMA3"/>
<dbReference type="InterPro" id="IPR036895">
    <property type="entry name" value="Uracil-DNA_glycosylase-like_sf"/>
</dbReference>
<name>A0A832DMA3_9BACT</name>
<dbReference type="Gene3D" id="3.40.470.10">
    <property type="entry name" value="Uracil-DNA glycosylase-like domain"/>
    <property type="match status" value="1"/>
</dbReference>
<dbReference type="InterPro" id="IPR005122">
    <property type="entry name" value="Uracil-DNA_glycosylase-like"/>
</dbReference>
<evidence type="ECO:0000259" key="1">
    <source>
        <dbReference type="Pfam" id="PF03167"/>
    </source>
</evidence>
<sequence>MTFASKAITYFCNLELPDKSLSGIEIINPYDSDEVKSVVKKFFRKYYDDSNERIFIIGINPGRFGGGLTGLSFTDPVALKEHCGIENNLGNKKELSSRFIYSLANKFGGTEKFFSNVFLTALYPFALIKDGKNFNYYDDKDVKELLLNDITKNIKSQISFGARKDFAILLGKKNAEYFSTINNKHKFFREIIVVEHPRYIMQYKLNNIDYYINKYLNAINFQQKINR</sequence>
<dbReference type="Pfam" id="PF03167">
    <property type="entry name" value="UDG"/>
    <property type="match status" value="1"/>
</dbReference>
<evidence type="ECO:0000313" key="2">
    <source>
        <dbReference type="EMBL" id="HGT47406.1"/>
    </source>
</evidence>
<protein>
    <submittedName>
        <fullName evidence="2">DUF4918 family protein</fullName>
    </submittedName>
</protein>
<feature type="domain" description="Uracil-DNA glycosylase-like" evidence="1">
    <location>
        <begin position="45"/>
        <end position="217"/>
    </location>
</feature>
<dbReference type="CDD" id="cd19375">
    <property type="entry name" value="UDG-F3-like_SMUG2"/>
    <property type="match status" value="1"/>
</dbReference>
<accession>A0A832DMA3</accession>
<dbReference type="InterPro" id="IPR032579">
    <property type="entry name" value="Phe_SMUG2-like"/>
</dbReference>
<reference evidence="2" key="1">
    <citation type="journal article" date="2020" name="mSystems">
        <title>Genome- and Community-Level Interaction Insights into Carbon Utilization and Element Cycling Functions of Hydrothermarchaeota in Hydrothermal Sediment.</title>
        <authorList>
            <person name="Zhou Z."/>
            <person name="Liu Y."/>
            <person name="Xu W."/>
            <person name="Pan J."/>
            <person name="Luo Z.H."/>
            <person name="Li M."/>
        </authorList>
    </citation>
    <scope>NUCLEOTIDE SEQUENCE [LARGE SCALE GENOMIC DNA]</scope>
    <source>
        <strain evidence="2">SpSt-500</strain>
    </source>
</reference>
<proteinExistence type="predicted"/>